<dbReference type="GO" id="GO:0004519">
    <property type="term" value="F:endonuclease activity"/>
    <property type="evidence" value="ECO:0007669"/>
    <property type="project" value="UniProtKB-KW"/>
</dbReference>
<keyword evidence="1" id="KW-0540">Nuclease</keyword>
<keyword evidence="2" id="KW-1185">Reference proteome</keyword>
<gene>
    <name evidence="1" type="ORF">H9630_01050</name>
</gene>
<reference evidence="1 2" key="1">
    <citation type="submission" date="2020-08" db="EMBL/GenBank/DDBJ databases">
        <title>A Genomic Blueprint of the Chicken Gut Microbiome.</title>
        <authorList>
            <person name="Gilroy R."/>
            <person name="Ravi A."/>
            <person name="Getino M."/>
            <person name="Pursley I."/>
            <person name="Horton D.L."/>
            <person name="Alikhan N.-F."/>
            <person name="Baker D."/>
            <person name="Gharbi K."/>
            <person name="Hall N."/>
            <person name="Watson M."/>
            <person name="Adriaenssens E.M."/>
            <person name="Foster-Nyarko E."/>
            <person name="Jarju S."/>
            <person name="Secka A."/>
            <person name="Antonio M."/>
            <person name="Oren A."/>
            <person name="Chaudhuri R."/>
            <person name="La Ragione R.M."/>
            <person name="Hildebrand F."/>
            <person name="Pallen M.J."/>
        </authorList>
    </citation>
    <scope>NUCLEOTIDE SEQUENCE [LARGE SCALE GENOMIC DNA]</scope>
    <source>
        <strain evidence="1 2">Sa1BUA13</strain>
    </source>
</reference>
<sequence length="297" mass="31823">MGVLRFTVGGTAKILGKAANGLVGETGKLLSKRSPEAGEFLSDIGTSVINASVASIDTFSQFADGGIQTVYGAATKNKDTVQAGYEEMKAPISRTAMGIGKTVKYSVQNVSKTAGGLISGNIVEAKEGGKNLLKTAIVLGAAVGVIDVLDGSDTADAEELETRNHNLAGEEHPITGVPFEENSIYYEGTLHEGSFPVFEASFEAQLNEDQYLMSDVTHIQEANLQLYNAIQENPMLADSIGLTESEIMYLHTSMTPEGYDWHHHEELGKMQLVEEEVHQQTGHTGGREIWGGGAEFR</sequence>
<dbReference type="Pfam" id="PF12639">
    <property type="entry name" value="Colicin-DNase"/>
    <property type="match status" value="1"/>
</dbReference>
<name>A0ABR8W8P4_9BACL</name>
<comment type="caution">
    <text evidence="1">The sequence shown here is derived from an EMBL/GenBank/DDBJ whole genome shotgun (WGS) entry which is preliminary data.</text>
</comment>
<dbReference type="RefSeq" id="WP_191713641.1">
    <property type="nucleotide sequence ID" value="NZ_JACSPU010000001.1"/>
</dbReference>
<keyword evidence="1" id="KW-0378">Hydrolase</keyword>
<organism evidence="1 2">
    <name type="scientific">Planococcus wigleyi</name>
    <dbReference type="NCBI Taxonomy" id="2762216"/>
    <lineage>
        <taxon>Bacteria</taxon>
        <taxon>Bacillati</taxon>
        <taxon>Bacillota</taxon>
        <taxon>Bacilli</taxon>
        <taxon>Bacillales</taxon>
        <taxon>Caryophanaceae</taxon>
        <taxon>Planococcus</taxon>
    </lineage>
</organism>
<protein>
    <submittedName>
        <fullName evidence="1">HNH endonuclease</fullName>
    </submittedName>
</protein>
<proteinExistence type="predicted"/>
<dbReference type="EMBL" id="JACSPU010000001">
    <property type="protein sequence ID" value="MBD8013388.1"/>
    <property type="molecule type" value="Genomic_DNA"/>
</dbReference>
<evidence type="ECO:0000313" key="1">
    <source>
        <dbReference type="EMBL" id="MBD8013388.1"/>
    </source>
</evidence>
<keyword evidence="1" id="KW-0255">Endonuclease</keyword>
<accession>A0ABR8W8P4</accession>
<evidence type="ECO:0000313" key="2">
    <source>
        <dbReference type="Proteomes" id="UP000658980"/>
    </source>
</evidence>
<dbReference type="Proteomes" id="UP000658980">
    <property type="component" value="Unassembled WGS sequence"/>
</dbReference>